<dbReference type="EMBL" id="BGPR01005554">
    <property type="protein sequence ID" value="GBN11253.1"/>
    <property type="molecule type" value="Genomic_DNA"/>
</dbReference>
<evidence type="ECO:0000313" key="3">
    <source>
        <dbReference type="Proteomes" id="UP000499080"/>
    </source>
</evidence>
<protein>
    <submittedName>
        <fullName evidence="2">Uncharacterized protein</fullName>
    </submittedName>
</protein>
<dbReference type="Proteomes" id="UP000499080">
    <property type="component" value="Unassembled WGS sequence"/>
</dbReference>
<feature type="region of interest" description="Disordered" evidence="1">
    <location>
        <begin position="49"/>
        <end position="69"/>
    </location>
</feature>
<dbReference type="AlphaFoldDB" id="A0A4Y2LBM6"/>
<evidence type="ECO:0000313" key="2">
    <source>
        <dbReference type="EMBL" id="GBN11253.1"/>
    </source>
</evidence>
<name>A0A4Y2LBM6_ARAVE</name>
<organism evidence="2 3">
    <name type="scientific">Araneus ventricosus</name>
    <name type="common">Orbweaver spider</name>
    <name type="synonym">Epeira ventricosa</name>
    <dbReference type="NCBI Taxonomy" id="182803"/>
    <lineage>
        <taxon>Eukaryota</taxon>
        <taxon>Metazoa</taxon>
        <taxon>Ecdysozoa</taxon>
        <taxon>Arthropoda</taxon>
        <taxon>Chelicerata</taxon>
        <taxon>Arachnida</taxon>
        <taxon>Araneae</taxon>
        <taxon>Araneomorphae</taxon>
        <taxon>Entelegynae</taxon>
        <taxon>Araneoidea</taxon>
        <taxon>Araneidae</taxon>
        <taxon>Araneus</taxon>
    </lineage>
</organism>
<comment type="caution">
    <text evidence="2">The sequence shown here is derived from an EMBL/GenBank/DDBJ whole genome shotgun (WGS) entry which is preliminary data.</text>
</comment>
<reference evidence="2 3" key="1">
    <citation type="journal article" date="2019" name="Sci. Rep.">
        <title>Orb-weaving spider Araneus ventricosus genome elucidates the spidroin gene catalogue.</title>
        <authorList>
            <person name="Kono N."/>
            <person name="Nakamura H."/>
            <person name="Ohtoshi R."/>
            <person name="Moran D.A.P."/>
            <person name="Shinohara A."/>
            <person name="Yoshida Y."/>
            <person name="Fujiwara M."/>
            <person name="Mori M."/>
            <person name="Tomita M."/>
            <person name="Arakawa K."/>
        </authorList>
    </citation>
    <scope>NUCLEOTIDE SEQUENCE [LARGE SCALE GENOMIC DNA]</scope>
</reference>
<sequence>MLSQKVLLMSVDMWSPIRNVPSSSWSSYYLRKIFWSYYRNLRTAIDSEKTRTRNVESTTDEEDCQKPPQNGSLSCLHLTVFFGHFKQA</sequence>
<keyword evidence="3" id="KW-1185">Reference proteome</keyword>
<proteinExistence type="predicted"/>
<gene>
    <name evidence="2" type="ORF">AVEN_62486_1</name>
</gene>
<evidence type="ECO:0000256" key="1">
    <source>
        <dbReference type="SAM" id="MobiDB-lite"/>
    </source>
</evidence>
<accession>A0A4Y2LBM6</accession>